<dbReference type="AlphaFoldDB" id="A0A2S0NJK9"/>
<dbReference type="EMBL" id="CP027019">
    <property type="protein sequence ID" value="AVP49195.1"/>
    <property type="molecule type" value="Genomic_DNA"/>
</dbReference>
<dbReference type="NCBIfam" id="NF045726">
    <property type="entry name" value="XXplasma_LP"/>
    <property type="match status" value="1"/>
</dbReference>
<evidence type="ECO:0000313" key="2">
    <source>
        <dbReference type="EMBL" id="AVP49195.1"/>
    </source>
</evidence>
<evidence type="ECO:0000256" key="1">
    <source>
        <dbReference type="SAM" id="SignalP"/>
    </source>
</evidence>
<dbReference type="PROSITE" id="PS51257">
    <property type="entry name" value="PROKAR_LIPOPROTEIN"/>
    <property type="match status" value="1"/>
</dbReference>
<reference evidence="3" key="1">
    <citation type="submission" date="2018-02" db="EMBL/GenBank/DDBJ databases">
        <title>Firefly genomes illuminate parallel origins of bioluminescence in beetles.</title>
        <authorList>
            <person name="Fallon T.R."/>
            <person name="Lower S.E.S."/>
            <person name="Behringer M."/>
            <person name="Weng J.-K."/>
        </authorList>
    </citation>
    <scope>NUCLEOTIDE SEQUENCE [LARGE SCALE GENOMIC DNA]</scope>
</reference>
<evidence type="ECO:0000313" key="3">
    <source>
        <dbReference type="Proteomes" id="UP000239250"/>
    </source>
</evidence>
<protein>
    <recommendedName>
        <fullName evidence="4">Lipoprotein</fullName>
    </recommendedName>
</protein>
<name>A0A2S0NJK9_9MOLU</name>
<organism evidence="2 3">
    <name type="scientific">Williamsoniiplasma luminosum</name>
    <dbReference type="NCBI Taxonomy" id="214888"/>
    <lineage>
        <taxon>Bacteria</taxon>
        <taxon>Bacillati</taxon>
        <taxon>Mycoplasmatota</taxon>
        <taxon>Mollicutes</taxon>
        <taxon>Entomoplasmatales</taxon>
        <taxon>Williamsoniiplasma</taxon>
    </lineage>
</organism>
<evidence type="ECO:0008006" key="4">
    <source>
        <dbReference type="Google" id="ProtNLM"/>
    </source>
</evidence>
<proteinExistence type="predicted"/>
<feature type="chain" id="PRO_5015733342" description="Lipoprotein" evidence="1">
    <location>
        <begin position="24"/>
        <end position="674"/>
    </location>
</feature>
<dbReference type="Proteomes" id="UP000239250">
    <property type="component" value="Chromosome"/>
</dbReference>
<sequence length="674" mass="76982">MKKLLSLLGTISLVVAISTTVVACGNQMDDQKPKPQPGRDEINTLIKNFENEVTSKWIQKVASPMNSRANFVESEASSGNYNFFSRKNLDKIYNNSPTHFKKDDLQPQNLKSSDDIPQHKKFYEHLKTEEQTEFQNNIKTILQPITFLSEMKKSIRQQMYQVLIGTLGNGWIDDIKFDYQKALLNFTTFENENVNEATNSKFLANIQLGYSVKYSYLDYENQKVEKKLESTISITTSDDSMVIETIKNVQDSLAAKLMKTGSDLVWIDMNDLKDASAEDIVSGKTIKYKNALQTYYEKVLSNKLQTTIKDEYFNSSNNAILKNAKIGIQNPNDVLRNYETISQIGSLKLKDVKLTSLQGDQAGVIDKDELERQKLYLGEINSINKNILYKDLTAAFSVRKQDYMKEFENEYDKIVEKAPDANENNFHFRTKVVNHEIATFKGIELELHNGYIQYFNDINIDLAISIDKKSPNEDTKDGKIFNAYLNGSQKSLEVFHRFYGIKPTEIGQLGSDATKGEKGLLFYMTGKPLGEDGKEIDFNIWDWWKNLPHETFIKDKPEPNIITDGLNLSIKDGDGKAKKMKEENFISKLVGTSNFSFNYSQKSDNNKTNERSFSIQEKGTNRLEGGLRVKTNNDISWTTLQLDIINDLFNIKFGDVATPFDDGKTEFTMIGRKI</sequence>
<dbReference type="NCBIfam" id="NF038029">
    <property type="entry name" value="LP_plasma"/>
    <property type="match status" value="1"/>
</dbReference>
<dbReference type="InterPro" id="IPR054816">
    <property type="entry name" value="Lipoprotein_mollicutes-type_CS"/>
</dbReference>
<feature type="signal peptide" evidence="1">
    <location>
        <begin position="1"/>
        <end position="23"/>
    </location>
</feature>
<dbReference type="RefSeq" id="WP_303662532.1">
    <property type="nucleotide sequence ID" value="NZ_CP027019.1"/>
</dbReference>
<gene>
    <name evidence="2" type="ORF">C5T88_01175</name>
</gene>
<keyword evidence="1" id="KW-0732">Signal</keyword>
<accession>A0A2S0NJK9</accession>